<reference evidence="1" key="1">
    <citation type="submission" date="2023-05" db="EMBL/GenBank/DDBJ databases">
        <authorList>
            <person name="Stuckert A."/>
        </authorList>
    </citation>
    <scope>NUCLEOTIDE SEQUENCE</scope>
</reference>
<dbReference type="EMBL" id="CATNWA010011776">
    <property type="protein sequence ID" value="CAI9562279.1"/>
    <property type="molecule type" value="Genomic_DNA"/>
</dbReference>
<proteinExistence type="predicted"/>
<name>A0ABN9CRA0_9NEOB</name>
<gene>
    <name evidence="1" type="ORF">SPARVUS_LOCUS5580788</name>
</gene>
<protein>
    <submittedName>
        <fullName evidence="1">Uncharacterized protein</fullName>
    </submittedName>
</protein>
<sequence>KPTTVKSVCICSKACCYTHCGTSGVNPLQCIKRLFDPDFSAHTLGQISTLIRQTEPVALLHMLSLCVLLEVFFFLERVHVISKGPISTVQTEG</sequence>
<keyword evidence="2" id="KW-1185">Reference proteome</keyword>
<feature type="non-terminal residue" evidence="1">
    <location>
        <position position="1"/>
    </location>
</feature>
<dbReference type="Proteomes" id="UP001162483">
    <property type="component" value="Unassembled WGS sequence"/>
</dbReference>
<evidence type="ECO:0000313" key="2">
    <source>
        <dbReference type="Proteomes" id="UP001162483"/>
    </source>
</evidence>
<accession>A0ABN9CRA0</accession>
<evidence type="ECO:0000313" key="1">
    <source>
        <dbReference type="EMBL" id="CAI9562279.1"/>
    </source>
</evidence>
<comment type="caution">
    <text evidence="1">The sequence shown here is derived from an EMBL/GenBank/DDBJ whole genome shotgun (WGS) entry which is preliminary data.</text>
</comment>
<organism evidence="1 2">
    <name type="scientific">Staurois parvus</name>
    <dbReference type="NCBI Taxonomy" id="386267"/>
    <lineage>
        <taxon>Eukaryota</taxon>
        <taxon>Metazoa</taxon>
        <taxon>Chordata</taxon>
        <taxon>Craniata</taxon>
        <taxon>Vertebrata</taxon>
        <taxon>Euteleostomi</taxon>
        <taxon>Amphibia</taxon>
        <taxon>Batrachia</taxon>
        <taxon>Anura</taxon>
        <taxon>Neobatrachia</taxon>
        <taxon>Ranoidea</taxon>
        <taxon>Ranidae</taxon>
        <taxon>Staurois</taxon>
    </lineage>
</organism>